<dbReference type="EMBL" id="JAGRQC010000002">
    <property type="protein sequence ID" value="MBR0552196.1"/>
    <property type="molecule type" value="Genomic_DNA"/>
</dbReference>
<name>A0A8T4IJ48_9SPHN</name>
<gene>
    <name evidence="2" type="ORF">J7S20_06750</name>
</gene>
<evidence type="ECO:0000256" key="1">
    <source>
        <dbReference type="SAM" id="SignalP"/>
    </source>
</evidence>
<keyword evidence="3" id="KW-1185">Reference proteome</keyword>
<proteinExistence type="predicted"/>
<feature type="chain" id="PRO_5035853861" description="Acid-shock protein" evidence="1">
    <location>
        <begin position="23"/>
        <end position="61"/>
    </location>
</feature>
<dbReference type="AlphaFoldDB" id="A0A8T4IJ48"/>
<evidence type="ECO:0000313" key="2">
    <source>
        <dbReference type="EMBL" id="MBR0552196.1"/>
    </source>
</evidence>
<sequence length="61" mass="6475">MYVRSLLPAVAALSLIAVPAFAATHKASTKPVAAKHLKHAKQIKRVKKTVTKTSEAAPKAQ</sequence>
<reference evidence="2" key="1">
    <citation type="submission" date="2021-04" db="EMBL/GenBank/DDBJ databases">
        <title>Ouciella asimina sp. nov., isolated from the surface seawater in the hydrothermal field of Okinawa Trough.</title>
        <authorList>
            <person name="Shuang W."/>
        </authorList>
    </citation>
    <scope>NUCLEOTIDE SEQUENCE</scope>
    <source>
        <strain evidence="2">LXI357</strain>
    </source>
</reference>
<dbReference type="Proteomes" id="UP000676996">
    <property type="component" value="Unassembled WGS sequence"/>
</dbReference>
<evidence type="ECO:0000313" key="3">
    <source>
        <dbReference type="Proteomes" id="UP000676996"/>
    </source>
</evidence>
<comment type="caution">
    <text evidence="2">The sequence shown here is derived from an EMBL/GenBank/DDBJ whole genome shotgun (WGS) entry which is preliminary data.</text>
</comment>
<feature type="signal peptide" evidence="1">
    <location>
        <begin position="1"/>
        <end position="22"/>
    </location>
</feature>
<dbReference type="RefSeq" id="WP_284053490.1">
    <property type="nucleotide sequence ID" value="NZ_JAGRQC010000002.1"/>
</dbReference>
<organism evidence="2 3">
    <name type="scientific">Stakelama marina</name>
    <dbReference type="NCBI Taxonomy" id="2826939"/>
    <lineage>
        <taxon>Bacteria</taxon>
        <taxon>Pseudomonadati</taxon>
        <taxon>Pseudomonadota</taxon>
        <taxon>Alphaproteobacteria</taxon>
        <taxon>Sphingomonadales</taxon>
        <taxon>Sphingomonadaceae</taxon>
        <taxon>Stakelama</taxon>
    </lineage>
</organism>
<protein>
    <recommendedName>
        <fullName evidence="4">Acid-shock protein</fullName>
    </recommendedName>
</protein>
<evidence type="ECO:0008006" key="4">
    <source>
        <dbReference type="Google" id="ProtNLM"/>
    </source>
</evidence>
<accession>A0A8T4IJ48</accession>
<keyword evidence="1" id="KW-0732">Signal</keyword>